<reference evidence="2 3" key="1">
    <citation type="submission" date="2024-01" db="EMBL/GenBank/DDBJ databases">
        <title>A telomere-to-telomere, gap-free genome of sweet tea (Lithocarpus litseifolius).</title>
        <authorList>
            <person name="Zhou J."/>
        </authorList>
    </citation>
    <scope>NUCLEOTIDE SEQUENCE [LARGE SCALE GENOMIC DNA]</scope>
    <source>
        <strain evidence="2">Zhou-2022a</strain>
        <tissue evidence="2">Leaf</tissue>
    </source>
</reference>
<dbReference type="EMBL" id="JAZDWU010000003">
    <property type="protein sequence ID" value="KAL0007015.1"/>
    <property type="molecule type" value="Genomic_DNA"/>
</dbReference>
<dbReference type="Pfam" id="PF10551">
    <property type="entry name" value="MULE"/>
    <property type="match status" value="1"/>
</dbReference>
<evidence type="ECO:0000259" key="1">
    <source>
        <dbReference type="Pfam" id="PF10551"/>
    </source>
</evidence>
<accession>A0AAW2DCV0</accession>
<feature type="domain" description="MULE transposase" evidence="1">
    <location>
        <begin position="2"/>
        <end position="102"/>
    </location>
</feature>
<evidence type="ECO:0000313" key="3">
    <source>
        <dbReference type="Proteomes" id="UP001459277"/>
    </source>
</evidence>
<evidence type="ECO:0000313" key="2">
    <source>
        <dbReference type="EMBL" id="KAL0007015.1"/>
    </source>
</evidence>
<dbReference type="PANTHER" id="PTHR31973:SF195">
    <property type="entry name" value="MUDR FAMILY TRANSPOSASE"/>
    <property type="match status" value="1"/>
</dbReference>
<sequence length="125" mass="14046">PVISIDATHLYGKYKGKLLIAMATDGNNEVYPLAFAVVESESTETWGWFLACLLTYVTDQTNLCIISDRHRGIQSCFDDTTRGYLLPPLTHHRYCLRHLVSNVNTNFNSVALKNLVWKAATANQV</sequence>
<dbReference type="AlphaFoldDB" id="A0AAW2DCV0"/>
<proteinExistence type="predicted"/>
<gene>
    <name evidence="2" type="ORF">SO802_008517</name>
</gene>
<dbReference type="InterPro" id="IPR018289">
    <property type="entry name" value="MULE_transposase_dom"/>
</dbReference>
<feature type="non-terminal residue" evidence="2">
    <location>
        <position position="1"/>
    </location>
</feature>
<organism evidence="2 3">
    <name type="scientific">Lithocarpus litseifolius</name>
    <dbReference type="NCBI Taxonomy" id="425828"/>
    <lineage>
        <taxon>Eukaryota</taxon>
        <taxon>Viridiplantae</taxon>
        <taxon>Streptophyta</taxon>
        <taxon>Embryophyta</taxon>
        <taxon>Tracheophyta</taxon>
        <taxon>Spermatophyta</taxon>
        <taxon>Magnoliopsida</taxon>
        <taxon>eudicotyledons</taxon>
        <taxon>Gunneridae</taxon>
        <taxon>Pentapetalae</taxon>
        <taxon>rosids</taxon>
        <taxon>fabids</taxon>
        <taxon>Fagales</taxon>
        <taxon>Fagaceae</taxon>
        <taxon>Lithocarpus</taxon>
    </lineage>
</organism>
<comment type="caution">
    <text evidence="2">The sequence shown here is derived from an EMBL/GenBank/DDBJ whole genome shotgun (WGS) entry which is preliminary data.</text>
</comment>
<dbReference type="Proteomes" id="UP001459277">
    <property type="component" value="Unassembled WGS sequence"/>
</dbReference>
<dbReference type="PANTHER" id="PTHR31973">
    <property type="entry name" value="POLYPROTEIN, PUTATIVE-RELATED"/>
    <property type="match status" value="1"/>
</dbReference>
<name>A0AAW2DCV0_9ROSI</name>
<keyword evidence="3" id="KW-1185">Reference proteome</keyword>
<protein>
    <recommendedName>
        <fullName evidence="1">MULE transposase domain-containing protein</fullName>
    </recommendedName>
</protein>